<proteinExistence type="predicted"/>
<reference evidence="1" key="1">
    <citation type="journal article" date="2010" name="Science">
        <title>Plasticity of animal genome architecture unmasked by rapid evolution of a pelagic tunicate.</title>
        <authorList>
            <person name="Denoeud F."/>
            <person name="Henriet S."/>
            <person name="Mungpakdee S."/>
            <person name="Aury J.M."/>
            <person name="Da Silva C."/>
            <person name="Brinkmann H."/>
            <person name="Mikhaleva J."/>
            <person name="Olsen L.C."/>
            <person name="Jubin C."/>
            <person name="Canestro C."/>
            <person name="Bouquet J.M."/>
            <person name="Danks G."/>
            <person name="Poulain J."/>
            <person name="Campsteijn C."/>
            <person name="Adamski M."/>
            <person name="Cross I."/>
            <person name="Yadetie F."/>
            <person name="Muffato M."/>
            <person name="Louis A."/>
            <person name="Butcher S."/>
            <person name="Tsagkogeorga G."/>
            <person name="Konrad A."/>
            <person name="Singh S."/>
            <person name="Jensen M.F."/>
            <person name="Cong E.H."/>
            <person name="Eikeseth-Otteraa H."/>
            <person name="Noel B."/>
            <person name="Anthouard V."/>
            <person name="Porcel B.M."/>
            <person name="Kachouri-Lafond R."/>
            <person name="Nishino A."/>
            <person name="Ugolini M."/>
            <person name="Chourrout P."/>
            <person name="Nishida H."/>
            <person name="Aasland R."/>
            <person name="Huzurbazar S."/>
            <person name="Westhof E."/>
            <person name="Delsuc F."/>
            <person name="Lehrach H."/>
            <person name="Reinhardt R."/>
            <person name="Weissenbach J."/>
            <person name="Roy S.W."/>
            <person name="Artiguenave F."/>
            <person name="Postlethwait J.H."/>
            <person name="Manak J.R."/>
            <person name="Thompson E.M."/>
            <person name="Jaillon O."/>
            <person name="Du Pasquier L."/>
            <person name="Boudinot P."/>
            <person name="Liberles D.A."/>
            <person name="Volff J.N."/>
            <person name="Philippe H."/>
            <person name="Lenhard B."/>
            <person name="Roest Crollius H."/>
            <person name="Wincker P."/>
            <person name="Chourrout D."/>
        </authorList>
    </citation>
    <scope>NUCLEOTIDE SEQUENCE [LARGE SCALE GENOMIC DNA]</scope>
</reference>
<protein>
    <recommendedName>
        <fullName evidence="2">RRM domain-containing protein</fullName>
    </recommendedName>
</protein>
<name>E4Z5S0_OIKDI</name>
<dbReference type="GO" id="GO:0003676">
    <property type="term" value="F:nucleic acid binding"/>
    <property type="evidence" value="ECO:0007669"/>
    <property type="project" value="InterPro"/>
</dbReference>
<evidence type="ECO:0008006" key="2">
    <source>
        <dbReference type="Google" id="ProtNLM"/>
    </source>
</evidence>
<gene>
    <name evidence="1" type="ORF">GSOID_T00027611001</name>
</gene>
<evidence type="ECO:0000313" key="1">
    <source>
        <dbReference type="EMBL" id="CBY43048.1"/>
    </source>
</evidence>
<dbReference type="AlphaFoldDB" id="E4Z5S0"/>
<feature type="non-terminal residue" evidence="1">
    <location>
        <position position="35"/>
    </location>
</feature>
<dbReference type="Proteomes" id="UP000011014">
    <property type="component" value="Unassembled WGS sequence"/>
</dbReference>
<dbReference type="SUPFAM" id="SSF54928">
    <property type="entry name" value="RNA-binding domain, RBD"/>
    <property type="match status" value="1"/>
</dbReference>
<organism evidence="1">
    <name type="scientific">Oikopleura dioica</name>
    <name type="common">Tunicate</name>
    <dbReference type="NCBI Taxonomy" id="34765"/>
    <lineage>
        <taxon>Eukaryota</taxon>
        <taxon>Metazoa</taxon>
        <taxon>Chordata</taxon>
        <taxon>Tunicata</taxon>
        <taxon>Appendicularia</taxon>
        <taxon>Copelata</taxon>
        <taxon>Oikopleuridae</taxon>
        <taxon>Oikopleura</taxon>
    </lineage>
</organism>
<dbReference type="EMBL" id="FN657779">
    <property type="protein sequence ID" value="CBY43048.1"/>
    <property type="molecule type" value="Genomic_DNA"/>
</dbReference>
<accession>E4Z5S0</accession>
<dbReference type="InterPro" id="IPR035979">
    <property type="entry name" value="RBD_domain_sf"/>
</dbReference>
<sequence>MATTNKKLLYVGGLAEEVDEKMVHAAFIPFGDIIG</sequence>